<dbReference type="EMBL" id="JAALLS010000019">
    <property type="protein sequence ID" value="NGP89407.1"/>
    <property type="molecule type" value="Genomic_DNA"/>
</dbReference>
<keyword evidence="2 5" id="KW-0012">Acyltransferase</keyword>
<proteinExistence type="inferred from homology"/>
<dbReference type="Pfam" id="PF00561">
    <property type="entry name" value="Abhydrolase_1"/>
    <property type="match status" value="1"/>
</dbReference>
<evidence type="ECO:0000313" key="6">
    <source>
        <dbReference type="Proteomes" id="UP000479132"/>
    </source>
</evidence>
<dbReference type="SUPFAM" id="SSF53474">
    <property type="entry name" value="alpha/beta-Hydrolases"/>
    <property type="match status" value="1"/>
</dbReference>
<dbReference type="GO" id="GO:0009086">
    <property type="term" value="P:methionine biosynthetic process"/>
    <property type="evidence" value="ECO:0007669"/>
    <property type="project" value="UniProtKB-UniRule"/>
</dbReference>
<evidence type="ECO:0000256" key="3">
    <source>
        <dbReference type="PIRSR" id="PIRSR000443-1"/>
    </source>
</evidence>
<keyword evidence="2" id="KW-0963">Cytoplasm</keyword>
<comment type="pathway">
    <text evidence="2">Amino-acid biosynthesis; L-methionine biosynthesis via de novo pathway; O-acetyl-L-homoserine from L-homoserine: step 1/1.</text>
</comment>
<comment type="caution">
    <text evidence="5">The sequence shown here is derived from an EMBL/GenBank/DDBJ whole genome shotgun (WGS) entry which is preliminary data.</text>
</comment>
<comment type="similarity">
    <text evidence="2">Belongs to the AB hydrolase superfamily. MetX family.</text>
</comment>
<dbReference type="Proteomes" id="UP000479132">
    <property type="component" value="Unassembled WGS sequence"/>
</dbReference>
<protein>
    <recommendedName>
        <fullName evidence="2">Homoserine O-acetyltransferase</fullName>
        <shortName evidence="2">HAT</shortName>
        <ecNumber evidence="2">2.3.1.31</ecNumber>
    </recommendedName>
    <alternativeName>
        <fullName evidence="2">Homoserine transacetylase</fullName>
        <shortName evidence="2">HTA</shortName>
    </alternativeName>
</protein>
<keyword evidence="1 2" id="KW-0808">Transferase</keyword>
<feature type="binding site" evidence="2">
    <location>
        <position position="322"/>
    </location>
    <ligand>
        <name>substrate</name>
    </ligand>
</feature>
<comment type="function">
    <text evidence="2">Transfers an acetyl group from acetyl-CoA to L-homoserine, forming acetyl-L-homoserine.</text>
</comment>
<evidence type="ECO:0000313" key="5">
    <source>
        <dbReference type="EMBL" id="NGP89407.1"/>
    </source>
</evidence>
<comment type="subunit">
    <text evidence="2">Homodimer.</text>
</comment>
<dbReference type="HAMAP" id="MF_00296">
    <property type="entry name" value="MetX_acyltransf"/>
    <property type="match status" value="1"/>
</dbReference>
<dbReference type="InterPro" id="IPR000073">
    <property type="entry name" value="AB_hydrolase_1"/>
</dbReference>
<feature type="active site" description="Nucleophile" evidence="2 3">
    <location>
        <position position="136"/>
    </location>
</feature>
<dbReference type="AlphaFoldDB" id="A0A6M1T5N2"/>
<dbReference type="InterPro" id="IPR029058">
    <property type="entry name" value="AB_hydrolase_fold"/>
</dbReference>
<feature type="active site" evidence="2 3">
    <location>
        <position position="292"/>
    </location>
</feature>
<dbReference type="UniPathway" id="UPA00051">
    <property type="reaction ID" value="UER00074"/>
</dbReference>
<dbReference type="InterPro" id="IPR008220">
    <property type="entry name" value="HAT_MetX-like"/>
</dbReference>
<dbReference type="PIRSF" id="PIRSF000443">
    <property type="entry name" value="Homoser_Ac_trans"/>
    <property type="match status" value="1"/>
</dbReference>
<dbReference type="PANTHER" id="PTHR32268:SF11">
    <property type="entry name" value="HOMOSERINE O-ACETYLTRANSFERASE"/>
    <property type="match status" value="1"/>
</dbReference>
<keyword evidence="6" id="KW-1185">Reference proteome</keyword>
<keyword evidence="2" id="KW-0486">Methionine biosynthesis</keyword>
<evidence type="ECO:0000256" key="1">
    <source>
        <dbReference type="ARBA" id="ARBA00022679"/>
    </source>
</evidence>
<keyword evidence="2" id="KW-0028">Amino-acid biosynthesis</keyword>
<sequence>MSNKNTITFEEPFITENGASIPQPTIAYRSWGDLNEARDNVVVVCHALTGNADADEWFNGLLGPGKTLDPTNQFIICPNVLGSCYGTTGPTSINPETGTPYRANFPKITIRDMVRLQQQLVDALEITGIELLIGGSMGGMQVLEWTIMDDRPQAAVLIGMGKAHRPWAIGISHTQRQAIYNDPNWNKGYYSEEHPPKKGLALARMIAMISYRSDTDYEHKFARLQEADSDEFQVESYLDYQGQKLVERFDAVSYVRLTQAMDSHDVARNRSSYVEVLGDIDIPVLVIGINSDLLYPVREQHELAQLLPKGRYRRIRSTHGHDAFLIEFDQLNKIIKPFLIETPTRIVHY</sequence>
<dbReference type="NCBIfam" id="NF001209">
    <property type="entry name" value="PRK00175.1"/>
    <property type="match status" value="1"/>
</dbReference>
<accession>A0A6M1T5N2</accession>
<feature type="domain" description="AB hydrolase-1" evidence="4">
    <location>
        <begin position="40"/>
        <end position="325"/>
    </location>
</feature>
<dbReference type="GO" id="GO:0009092">
    <property type="term" value="P:homoserine metabolic process"/>
    <property type="evidence" value="ECO:0007669"/>
    <property type="project" value="TreeGrafter"/>
</dbReference>
<dbReference type="PANTHER" id="PTHR32268">
    <property type="entry name" value="HOMOSERINE O-ACETYLTRANSFERASE"/>
    <property type="match status" value="1"/>
</dbReference>
<gene>
    <name evidence="5" type="primary">metX</name>
    <name evidence="2" type="synonym">metXA</name>
    <name evidence="5" type="ORF">G3569_13695</name>
</gene>
<feature type="binding site" evidence="2">
    <location>
        <position position="204"/>
    </location>
    <ligand>
        <name>substrate</name>
    </ligand>
</feature>
<evidence type="ECO:0000259" key="4">
    <source>
        <dbReference type="Pfam" id="PF00561"/>
    </source>
</evidence>
<dbReference type="NCBIfam" id="TIGR01392">
    <property type="entry name" value="homoserO_Ac_trn"/>
    <property type="match status" value="1"/>
</dbReference>
<dbReference type="Gene3D" id="3.40.50.1820">
    <property type="entry name" value="alpha/beta hydrolase"/>
    <property type="match status" value="1"/>
</dbReference>
<feature type="active site" evidence="2 3">
    <location>
        <position position="321"/>
    </location>
</feature>
<dbReference type="GO" id="GO:0005737">
    <property type="term" value="C:cytoplasm"/>
    <property type="evidence" value="ECO:0007669"/>
    <property type="project" value="UniProtKB-SubCell"/>
</dbReference>
<organism evidence="5 6">
    <name type="scientific">Fodinibius halophilus</name>
    <dbReference type="NCBI Taxonomy" id="1736908"/>
    <lineage>
        <taxon>Bacteria</taxon>
        <taxon>Pseudomonadati</taxon>
        <taxon>Balneolota</taxon>
        <taxon>Balneolia</taxon>
        <taxon>Balneolales</taxon>
        <taxon>Balneolaceae</taxon>
        <taxon>Fodinibius</taxon>
    </lineage>
</organism>
<dbReference type="GO" id="GO:0004414">
    <property type="term" value="F:homoserine O-acetyltransferase activity"/>
    <property type="evidence" value="ECO:0007669"/>
    <property type="project" value="UniProtKB-UniRule"/>
</dbReference>
<name>A0A6M1T5N2_9BACT</name>
<reference evidence="5 6" key="1">
    <citation type="submission" date="2020-02" db="EMBL/GenBank/DDBJ databases">
        <title>Aliifodinibius halophilus 2W32, complete genome.</title>
        <authorList>
            <person name="Li Y."/>
            <person name="Wu S."/>
        </authorList>
    </citation>
    <scope>NUCLEOTIDE SEQUENCE [LARGE SCALE GENOMIC DNA]</scope>
    <source>
        <strain evidence="5 6">2W32</strain>
    </source>
</reference>
<comment type="caution">
    <text evidence="2">Lacks conserved residue(s) required for the propagation of feature annotation.</text>
</comment>
<dbReference type="EC" id="2.3.1.31" evidence="2"/>
<comment type="subcellular location">
    <subcellularLocation>
        <location evidence="2">Cytoplasm</location>
    </subcellularLocation>
</comment>
<comment type="catalytic activity">
    <reaction evidence="2">
        <text>L-homoserine + acetyl-CoA = O-acetyl-L-homoserine + CoA</text>
        <dbReference type="Rhea" id="RHEA:13701"/>
        <dbReference type="ChEBI" id="CHEBI:57287"/>
        <dbReference type="ChEBI" id="CHEBI:57288"/>
        <dbReference type="ChEBI" id="CHEBI:57476"/>
        <dbReference type="ChEBI" id="CHEBI:57716"/>
        <dbReference type="EC" id="2.3.1.31"/>
    </reaction>
</comment>
<evidence type="ECO:0000256" key="2">
    <source>
        <dbReference type="HAMAP-Rule" id="MF_00296"/>
    </source>
</evidence>